<keyword evidence="2 4" id="KW-0479">Metal-binding</keyword>
<evidence type="ECO:0000256" key="1">
    <source>
        <dbReference type="ARBA" id="ARBA00022617"/>
    </source>
</evidence>
<dbReference type="AlphaFoldDB" id="A0A934RVG2"/>
<evidence type="ECO:0000259" key="5">
    <source>
        <dbReference type="PROSITE" id="PS51007"/>
    </source>
</evidence>
<dbReference type="EMBL" id="JAENIO010000035">
    <property type="protein sequence ID" value="MBK1834900.1"/>
    <property type="molecule type" value="Genomic_DNA"/>
</dbReference>
<evidence type="ECO:0000313" key="7">
    <source>
        <dbReference type="Proteomes" id="UP000604083"/>
    </source>
</evidence>
<organism evidence="6 7">
    <name type="scientific">Roseibacillus ishigakijimensis</name>
    <dbReference type="NCBI Taxonomy" id="454146"/>
    <lineage>
        <taxon>Bacteria</taxon>
        <taxon>Pseudomonadati</taxon>
        <taxon>Verrucomicrobiota</taxon>
        <taxon>Verrucomicrobiia</taxon>
        <taxon>Verrucomicrobiales</taxon>
        <taxon>Verrucomicrobiaceae</taxon>
        <taxon>Roseibacillus</taxon>
    </lineage>
</organism>
<keyword evidence="3 4" id="KW-0408">Iron</keyword>
<dbReference type="GO" id="GO:0020037">
    <property type="term" value="F:heme binding"/>
    <property type="evidence" value="ECO:0007669"/>
    <property type="project" value="InterPro"/>
</dbReference>
<dbReference type="GO" id="GO:0046872">
    <property type="term" value="F:metal ion binding"/>
    <property type="evidence" value="ECO:0007669"/>
    <property type="project" value="UniProtKB-KW"/>
</dbReference>
<dbReference type="PROSITE" id="PS51007">
    <property type="entry name" value="CYTC"/>
    <property type="match status" value="1"/>
</dbReference>
<comment type="caution">
    <text evidence="6">The sequence shown here is derived from an EMBL/GenBank/DDBJ whole genome shotgun (WGS) entry which is preliminary data.</text>
</comment>
<dbReference type="InterPro" id="IPR036909">
    <property type="entry name" value="Cyt_c-like_dom_sf"/>
</dbReference>
<dbReference type="InterPro" id="IPR009056">
    <property type="entry name" value="Cyt_c-like_dom"/>
</dbReference>
<proteinExistence type="predicted"/>
<dbReference type="GO" id="GO:0009055">
    <property type="term" value="F:electron transfer activity"/>
    <property type="evidence" value="ECO:0007669"/>
    <property type="project" value="InterPro"/>
</dbReference>
<dbReference type="Gene3D" id="1.10.760.10">
    <property type="entry name" value="Cytochrome c-like domain"/>
    <property type="match status" value="1"/>
</dbReference>
<evidence type="ECO:0000313" key="6">
    <source>
        <dbReference type="EMBL" id="MBK1834900.1"/>
    </source>
</evidence>
<keyword evidence="7" id="KW-1185">Reference proteome</keyword>
<accession>A0A934RVG2</accession>
<evidence type="ECO:0000256" key="2">
    <source>
        <dbReference type="ARBA" id="ARBA00022723"/>
    </source>
</evidence>
<protein>
    <submittedName>
        <fullName evidence="6">Cbb3-type cytochrome c oxidase subunit II</fullName>
    </submittedName>
</protein>
<evidence type="ECO:0000256" key="3">
    <source>
        <dbReference type="ARBA" id="ARBA00023004"/>
    </source>
</evidence>
<dbReference type="SUPFAM" id="SSF46626">
    <property type="entry name" value="Cytochrome c"/>
    <property type="match status" value="1"/>
</dbReference>
<dbReference type="RefSeq" id="WP_200392334.1">
    <property type="nucleotide sequence ID" value="NZ_JAENIO010000035.1"/>
</dbReference>
<gene>
    <name evidence="6" type="ORF">JIN78_12590</name>
</gene>
<feature type="domain" description="Cytochrome c" evidence="5">
    <location>
        <begin position="53"/>
        <end position="196"/>
    </location>
</feature>
<name>A0A934RVG2_9BACT</name>
<dbReference type="Proteomes" id="UP000604083">
    <property type="component" value="Unassembled WGS sequence"/>
</dbReference>
<sequence length="210" mass="23249">MKFKAFLGGLTVAFGLPWVLAVAIPYGKMANLEPVRFDENVDGFEGVYEFKRSGRTDGAGIYAANGCALCHTQLIRPSFAGTDMYREDWAGIPADPSNGIEDSRRETNPYDFAGEKFAYIGQSRVGPDLSNVAIRAAKRGQAEGITAKQWLLEHLYNPRNYDYQSVCPSVSFLFEGSADKPKSDAKALADYLLSMRKDNVIPKSLNPREY</sequence>
<keyword evidence="1 4" id="KW-0349">Heme</keyword>
<evidence type="ECO:0000256" key="4">
    <source>
        <dbReference type="PROSITE-ProRule" id="PRU00433"/>
    </source>
</evidence>
<reference evidence="6" key="1">
    <citation type="submission" date="2021-01" db="EMBL/GenBank/DDBJ databases">
        <title>Modified the classification status of verrucomicrobia.</title>
        <authorList>
            <person name="Feng X."/>
        </authorList>
    </citation>
    <scope>NUCLEOTIDE SEQUENCE</scope>
    <source>
        <strain evidence="6">KCTC 12986</strain>
    </source>
</reference>